<dbReference type="OrthoDB" id="10660073at2759"/>
<feature type="compositionally biased region" description="Basic and acidic residues" evidence="1">
    <location>
        <begin position="71"/>
        <end position="83"/>
    </location>
</feature>
<organism evidence="2 3">
    <name type="scientific">Didymosphaeria variabile</name>
    <dbReference type="NCBI Taxonomy" id="1932322"/>
    <lineage>
        <taxon>Eukaryota</taxon>
        <taxon>Fungi</taxon>
        <taxon>Dikarya</taxon>
        <taxon>Ascomycota</taxon>
        <taxon>Pezizomycotina</taxon>
        <taxon>Dothideomycetes</taxon>
        <taxon>Pleosporomycetidae</taxon>
        <taxon>Pleosporales</taxon>
        <taxon>Massarineae</taxon>
        <taxon>Didymosphaeriaceae</taxon>
        <taxon>Didymosphaeria</taxon>
    </lineage>
</organism>
<reference evidence="2" key="1">
    <citation type="submission" date="2022-10" db="EMBL/GenBank/DDBJ databases">
        <title>Tapping the CABI collections for fungal endophytes: first genome assemblies for Collariella, Neodidymelliopsis, Ascochyta clinopodiicola, Didymella pomorum, Didymosphaeria variabile, Neocosmospora piperis and Neocucurbitaria cava.</title>
        <authorList>
            <person name="Hill R."/>
        </authorList>
    </citation>
    <scope>NUCLEOTIDE SEQUENCE</scope>
    <source>
        <strain evidence="2">IMI 356815</strain>
    </source>
</reference>
<name>A0A9W8XQT5_9PLEO</name>
<feature type="compositionally biased region" description="Basic residues" evidence="1">
    <location>
        <begin position="1"/>
        <end position="10"/>
    </location>
</feature>
<feature type="compositionally biased region" description="Acidic residues" evidence="1">
    <location>
        <begin position="31"/>
        <end position="43"/>
    </location>
</feature>
<feature type="region of interest" description="Disordered" evidence="1">
    <location>
        <begin position="1"/>
        <end position="83"/>
    </location>
</feature>
<feature type="compositionally biased region" description="Low complexity" evidence="1">
    <location>
        <begin position="312"/>
        <end position="325"/>
    </location>
</feature>
<evidence type="ECO:0000256" key="1">
    <source>
        <dbReference type="SAM" id="MobiDB-lite"/>
    </source>
</evidence>
<gene>
    <name evidence="2" type="ORF">N0V89_001962</name>
</gene>
<dbReference type="GeneID" id="80905492"/>
<keyword evidence="3" id="KW-1185">Reference proteome</keyword>
<proteinExistence type="predicted"/>
<dbReference type="AlphaFoldDB" id="A0A9W8XQT5"/>
<feature type="region of interest" description="Disordered" evidence="1">
    <location>
        <begin position="157"/>
        <end position="183"/>
    </location>
</feature>
<feature type="compositionally biased region" description="Polar residues" evidence="1">
    <location>
        <begin position="346"/>
        <end position="356"/>
    </location>
</feature>
<comment type="caution">
    <text evidence="2">The sequence shown here is derived from an EMBL/GenBank/DDBJ whole genome shotgun (WGS) entry which is preliminary data.</text>
</comment>
<sequence length="602" mass="67509">MGRLMRGLKRKASDAGDEVPAKRVQRNSPTDDLDSEFEVDDYQPSDASDVESPNTPPAEEDILSEPTEQEIATRARANEKRHEATLKRFVDPTALKILKTISTISRMKYKRQLQQSLETVDREARKQDRRKLKTKFRAAVKKGFKVSIQPGQVYTFPLPQVDHAPKEPRDPEQPERLAKRRPEVLYNRDPQRAEAIKDALYPRRNGSVMAAIPRAFAAIARDPWMPDHLDLEDVKKPYDRLLYTRSLRCGQSYHRLPEEFTFDGVPKTKPSSSKYFSLNEDTHLATGKKRKQRADEDLDTVEGARRDRPIRSLAAAHSSPVSASSEPIATRSLPSAMSDTAEDQVSAPQSPVTTSLAPIPAPVQSPATTPVAPTGATQPTETEATHPGPRSRRRQRESDEDIPQSSNPKKIAKLTKLFARTEAVKHRNPSTTVSASMGPPAVRPDDSTRFKPSQPIKRPRPEEETDAQPAKRVRTSPVRQPEEDVETPYTWEPQNRVKTFSATQHEKRVKAALAEQRGKENIPVAQQEKQTKTGSVIKPVKQKTAQRLEKASQQPSKKRAQPEEDTSTRSSKRNKPATASSGPPENRYGLSENKFSKSRAPK</sequence>
<protein>
    <submittedName>
        <fullName evidence="2">Uncharacterized protein</fullName>
    </submittedName>
</protein>
<feature type="compositionally biased region" description="Low complexity" evidence="1">
    <location>
        <begin position="366"/>
        <end position="380"/>
    </location>
</feature>
<evidence type="ECO:0000313" key="3">
    <source>
        <dbReference type="Proteomes" id="UP001140513"/>
    </source>
</evidence>
<feature type="region of interest" description="Disordered" evidence="1">
    <location>
        <begin position="261"/>
        <end position="602"/>
    </location>
</feature>
<dbReference type="EMBL" id="JAPEUX010000002">
    <property type="protein sequence ID" value="KAJ4357387.1"/>
    <property type="molecule type" value="Genomic_DNA"/>
</dbReference>
<dbReference type="Proteomes" id="UP001140513">
    <property type="component" value="Unassembled WGS sequence"/>
</dbReference>
<dbReference type="RefSeq" id="XP_056074246.1">
    <property type="nucleotide sequence ID" value="XM_056210773.1"/>
</dbReference>
<feature type="compositionally biased region" description="Polar residues" evidence="1">
    <location>
        <begin position="492"/>
        <end position="503"/>
    </location>
</feature>
<feature type="compositionally biased region" description="Basic and acidic residues" evidence="1">
    <location>
        <begin position="163"/>
        <end position="183"/>
    </location>
</feature>
<accession>A0A9W8XQT5</accession>
<evidence type="ECO:0000313" key="2">
    <source>
        <dbReference type="EMBL" id="KAJ4357387.1"/>
    </source>
</evidence>